<gene>
    <name evidence="2" type="ORF">A8806_102322</name>
</gene>
<evidence type="ECO:0000313" key="2">
    <source>
        <dbReference type="EMBL" id="PWJ31464.1"/>
    </source>
</evidence>
<feature type="transmembrane region" description="Helical" evidence="1">
    <location>
        <begin position="74"/>
        <end position="94"/>
    </location>
</feature>
<reference evidence="2 3" key="1">
    <citation type="submission" date="2018-05" db="EMBL/GenBank/DDBJ databases">
        <title>The Hungate 1000. A catalogue of reference genomes from the rumen microbiome.</title>
        <authorList>
            <person name="Kelly W."/>
        </authorList>
    </citation>
    <scope>NUCLEOTIDE SEQUENCE [LARGE SCALE GENOMIC DNA]</scope>
    <source>
        <strain evidence="2 3">NLAE-zl-C242</strain>
    </source>
</reference>
<feature type="transmembrane region" description="Helical" evidence="1">
    <location>
        <begin position="173"/>
        <end position="194"/>
    </location>
</feature>
<dbReference type="EMBL" id="QGDL01000002">
    <property type="protein sequence ID" value="PWJ31464.1"/>
    <property type="molecule type" value="Genomic_DNA"/>
</dbReference>
<feature type="transmembrane region" description="Helical" evidence="1">
    <location>
        <begin position="106"/>
        <end position="127"/>
    </location>
</feature>
<dbReference type="RefSeq" id="WP_109730162.1">
    <property type="nucleotide sequence ID" value="NZ_BAAACK010000006.1"/>
</dbReference>
<dbReference type="Proteomes" id="UP000245845">
    <property type="component" value="Unassembled WGS sequence"/>
</dbReference>
<feature type="transmembrane region" description="Helical" evidence="1">
    <location>
        <begin position="20"/>
        <end position="43"/>
    </location>
</feature>
<dbReference type="OrthoDB" id="9814991at2"/>
<accession>A0A2Y9B9X2</accession>
<dbReference type="Pfam" id="PF04854">
    <property type="entry name" value="DUF624"/>
    <property type="match status" value="1"/>
</dbReference>
<name>A0A2Y9B9X2_9FIRM</name>
<proteinExistence type="predicted"/>
<dbReference type="InterPro" id="IPR006938">
    <property type="entry name" value="DUF624"/>
</dbReference>
<keyword evidence="3" id="KW-1185">Reference proteome</keyword>
<comment type="caution">
    <text evidence="2">The sequence shown here is derived from an EMBL/GenBank/DDBJ whole genome shotgun (WGS) entry which is preliminary data.</text>
</comment>
<dbReference type="AlphaFoldDB" id="A0A2Y9B9X2"/>
<organism evidence="2 3">
    <name type="scientific">Faecalicatena orotica</name>
    <dbReference type="NCBI Taxonomy" id="1544"/>
    <lineage>
        <taxon>Bacteria</taxon>
        <taxon>Bacillati</taxon>
        <taxon>Bacillota</taxon>
        <taxon>Clostridia</taxon>
        <taxon>Lachnospirales</taxon>
        <taxon>Lachnospiraceae</taxon>
        <taxon>Faecalicatena</taxon>
    </lineage>
</organism>
<sequence>MNWTDNVVMRALGRLCDFMLLNILWVVCSIPLVTIGASTTALYTVMLKVVKNEEGYIVKGFLGAFKENFKKSTLIWLILAVLGIIIGIDSRVAAGMSSTMRTVFQSIFIIFSIVWLCVVIYVFPLTARYENSIRNTFKNALILSVAKLPYTLLMLVITAGPVILTFLNTSTLMIGIALWIVIGVSLVTWLNSYLMRKVFEIFHKDEEEN</sequence>
<keyword evidence="1" id="KW-0472">Membrane</keyword>
<keyword evidence="1" id="KW-0812">Transmembrane</keyword>
<evidence type="ECO:0000313" key="3">
    <source>
        <dbReference type="Proteomes" id="UP000245845"/>
    </source>
</evidence>
<evidence type="ECO:0000256" key="1">
    <source>
        <dbReference type="SAM" id="Phobius"/>
    </source>
</evidence>
<keyword evidence="1" id="KW-1133">Transmembrane helix</keyword>
<protein>
    <submittedName>
        <fullName evidence="2">Putative membrane protein YesL</fullName>
    </submittedName>
</protein>
<feature type="transmembrane region" description="Helical" evidence="1">
    <location>
        <begin position="148"/>
        <end position="167"/>
    </location>
</feature>